<evidence type="ECO:0000313" key="3">
    <source>
        <dbReference type="EMBL" id="SET67750.1"/>
    </source>
</evidence>
<dbReference type="InterPro" id="IPR008988">
    <property type="entry name" value="Transcriptional_repressor_C"/>
</dbReference>
<gene>
    <name evidence="3" type="ORF">SAMN05216313_11139</name>
</gene>
<dbReference type="InterPro" id="IPR007167">
    <property type="entry name" value="Fe-transptr_FeoA-like"/>
</dbReference>
<proteinExistence type="predicted"/>
<keyword evidence="1" id="KW-0408">Iron</keyword>
<organism evidence="3 4">
    <name type="scientific">Enterocloster lavalensis</name>
    <dbReference type="NCBI Taxonomy" id="460384"/>
    <lineage>
        <taxon>Bacteria</taxon>
        <taxon>Bacillati</taxon>
        <taxon>Bacillota</taxon>
        <taxon>Clostridia</taxon>
        <taxon>Lachnospirales</taxon>
        <taxon>Lachnospiraceae</taxon>
        <taxon>Enterocloster</taxon>
    </lineage>
</organism>
<dbReference type="RefSeq" id="WP_092363833.1">
    <property type="nucleotide sequence ID" value="NZ_CABJCG010000013.1"/>
</dbReference>
<keyword evidence="4" id="KW-1185">Reference proteome</keyword>
<dbReference type="SMART" id="SM00899">
    <property type="entry name" value="FeoA"/>
    <property type="match status" value="1"/>
</dbReference>
<dbReference type="Proteomes" id="UP000198508">
    <property type="component" value="Unassembled WGS sequence"/>
</dbReference>
<accession>A0A1I0GC21</accession>
<dbReference type="AlphaFoldDB" id="A0A1I0GC21"/>
<evidence type="ECO:0000259" key="2">
    <source>
        <dbReference type="SMART" id="SM00899"/>
    </source>
</evidence>
<dbReference type="GO" id="GO:0046914">
    <property type="term" value="F:transition metal ion binding"/>
    <property type="evidence" value="ECO:0007669"/>
    <property type="project" value="InterPro"/>
</dbReference>
<dbReference type="InterPro" id="IPR038157">
    <property type="entry name" value="FeoA_core_dom"/>
</dbReference>
<reference evidence="4" key="1">
    <citation type="submission" date="2016-10" db="EMBL/GenBank/DDBJ databases">
        <authorList>
            <person name="Varghese N."/>
            <person name="Submissions S."/>
        </authorList>
    </citation>
    <scope>NUCLEOTIDE SEQUENCE [LARGE SCALE GENOMIC DNA]</scope>
    <source>
        <strain evidence="4">NLAE-zl-G277</strain>
    </source>
</reference>
<feature type="domain" description="Ferrous iron transporter FeoA-like" evidence="2">
    <location>
        <begin position="3"/>
        <end position="75"/>
    </location>
</feature>
<dbReference type="EMBL" id="FOIM01000011">
    <property type="protein sequence ID" value="SET67750.1"/>
    <property type="molecule type" value="Genomic_DNA"/>
</dbReference>
<name>A0A1I0GC21_9FIRM</name>
<dbReference type="Pfam" id="PF04023">
    <property type="entry name" value="FeoA"/>
    <property type="match status" value="1"/>
</dbReference>
<dbReference type="SUPFAM" id="SSF50037">
    <property type="entry name" value="C-terminal domain of transcriptional repressors"/>
    <property type="match status" value="1"/>
</dbReference>
<protein>
    <submittedName>
        <fullName evidence="3">Ferrous iron transport protein A</fullName>
    </submittedName>
</protein>
<evidence type="ECO:0000256" key="1">
    <source>
        <dbReference type="ARBA" id="ARBA00023004"/>
    </source>
</evidence>
<dbReference type="STRING" id="460384.SAMN05216313_11139"/>
<evidence type="ECO:0000313" key="4">
    <source>
        <dbReference type="Proteomes" id="UP000198508"/>
    </source>
</evidence>
<sequence>MVVPLSQLNAGEQAQVVWIASEPDTARRLTDLGFAPQEPVTCVIKGPDRCMSAYQVRDSVIALRAANAAEILVKLSS</sequence>
<dbReference type="GeneID" id="93275950"/>
<dbReference type="Gene3D" id="2.30.30.90">
    <property type="match status" value="1"/>
</dbReference>